<proteinExistence type="predicted"/>
<gene>
    <name evidence="1" type="ORF">M0R45_038245</name>
</gene>
<comment type="caution">
    <text evidence="1">The sequence shown here is derived from an EMBL/GenBank/DDBJ whole genome shotgun (WGS) entry which is preliminary data.</text>
</comment>
<keyword evidence="2" id="KW-1185">Reference proteome</keyword>
<name>A0AAW1W5Z3_RUBAR</name>
<dbReference type="AlphaFoldDB" id="A0AAW1W5Z3"/>
<organism evidence="1 2">
    <name type="scientific">Rubus argutus</name>
    <name type="common">Southern blackberry</name>
    <dbReference type="NCBI Taxonomy" id="59490"/>
    <lineage>
        <taxon>Eukaryota</taxon>
        <taxon>Viridiplantae</taxon>
        <taxon>Streptophyta</taxon>
        <taxon>Embryophyta</taxon>
        <taxon>Tracheophyta</taxon>
        <taxon>Spermatophyta</taxon>
        <taxon>Magnoliopsida</taxon>
        <taxon>eudicotyledons</taxon>
        <taxon>Gunneridae</taxon>
        <taxon>Pentapetalae</taxon>
        <taxon>rosids</taxon>
        <taxon>fabids</taxon>
        <taxon>Rosales</taxon>
        <taxon>Rosaceae</taxon>
        <taxon>Rosoideae</taxon>
        <taxon>Rosoideae incertae sedis</taxon>
        <taxon>Rubus</taxon>
    </lineage>
</organism>
<dbReference type="EMBL" id="JBEDUW010000007">
    <property type="protein sequence ID" value="KAK9914467.1"/>
    <property type="molecule type" value="Genomic_DNA"/>
</dbReference>
<sequence>MCVLDSFDHSVLVWELKEEEEDLIIATGKLFSNERDLIIDCARQVELISFDPQEKSVLFVKLDGFDGVDGALFLKINVRTGHLVEQIVLPSIITNYCFFPLMEALTIDAWWPTPLPVPRLL</sequence>
<protein>
    <submittedName>
        <fullName evidence="1">Uncharacterized protein</fullName>
    </submittedName>
</protein>
<evidence type="ECO:0000313" key="2">
    <source>
        <dbReference type="Proteomes" id="UP001457282"/>
    </source>
</evidence>
<dbReference type="Proteomes" id="UP001457282">
    <property type="component" value="Unassembled WGS sequence"/>
</dbReference>
<evidence type="ECO:0000313" key="1">
    <source>
        <dbReference type="EMBL" id="KAK9914467.1"/>
    </source>
</evidence>
<accession>A0AAW1W5Z3</accession>
<reference evidence="1 2" key="1">
    <citation type="journal article" date="2023" name="G3 (Bethesda)">
        <title>A chromosome-length genome assembly and annotation of blackberry (Rubus argutus, cv. 'Hillquist').</title>
        <authorList>
            <person name="Bruna T."/>
            <person name="Aryal R."/>
            <person name="Dudchenko O."/>
            <person name="Sargent D.J."/>
            <person name="Mead D."/>
            <person name="Buti M."/>
            <person name="Cavallini A."/>
            <person name="Hytonen T."/>
            <person name="Andres J."/>
            <person name="Pham M."/>
            <person name="Weisz D."/>
            <person name="Mascagni F."/>
            <person name="Usai G."/>
            <person name="Natali L."/>
            <person name="Bassil N."/>
            <person name="Fernandez G.E."/>
            <person name="Lomsadze A."/>
            <person name="Armour M."/>
            <person name="Olukolu B."/>
            <person name="Poorten T."/>
            <person name="Britton C."/>
            <person name="Davik J."/>
            <person name="Ashrafi H."/>
            <person name="Aiden E.L."/>
            <person name="Borodovsky M."/>
            <person name="Worthington M."/>
        </authorList>
    </citation>
    <scope>NUCLEOTIDE SEQUENCE [LARGE SCALE GENOMIC DNA]</scope>
    <source>
        <strain evidence="1">PI 553951</strain>
    </source>
</reference>